<dbReference type="EC" id="2.1.1.192" evidence="14"/>
<dbReference type="SFLD" id="SFLDS00029">
    <property type="entry name" value="Radical_SAM"/>
    <property type="match status" value="1"/>
</dbReference>
<keyword evidence="11 14" id="KW-0408">Iron</keyword>
<evidence type="ECO:0000256" key="11">
    <source>
        <dbReference type="ARBA" id="ARBA00023004"/>
    </source>
</evidence>
<dbReference type="PIRSF" id="PIRSF006004">
    <property type="entry name" value="CHP00048"/>
    <property type="match status" value="1"/>
</dbReference>
<dbReference type="FunFam" id="3.20.20.70:FF:000014">
    <property type="entry name" value="Probable dual-specificity RNA methyltransferase RlmN"/>
    <property type="match status" value="1"/>
</dbReference>
<dbReference type="PROSITE" id="PS51918">
    <property type="entry name" value="RADICAL_SAM"/>
    <property type="match status" value="1"/>
</dbReference>
<dbReference type="OrthoDB" id="9793973at2"/>
<evidence type="ECO:0000256" key="8">
    <source>
        <dbReference type="ARBA" id="ARBA00022691"/>
    </source>
</evidence>
<feature type="active site" description="Proton acceptor" evidence="14">
    <location>
        <position position="86"/>
    </location>
</feature>
<keyword evidence="13 14" id="KW-1015">Disulfide bond</keyword>
<organism evidence="16 17">
    <name type="scientific">Helicobacter anseris</name>
    <dbReference type="NCBI Taxonomy" id="375926"/>
    <lineage>
        <taxon>Bacteria</taxon>
        <taxon>Pseudomonadati</taxon>
        <taxon>Campylobacterota</taxon>
        <taxon>Epsilonproteobacteria</taxon>
        <taxon>Campylobacterales</taxon>
        <taxon>Helicobacteraceae</taxon>
        <taxon>Helicobacter</taxon>
    </lineage>
</organism>
<comment type="catalytic activity">
    <reaction evidence="14">
        <text>adenosine(37) in tRNA + 2 reduced [2Fe-2S]-[ferredoxin] + 2 S-adenosyl-L-methionine = 2-methyladenosine(37) in tRNA + 5'-deoxyadenosine + L-methionine + 2 oxidized [2Fe-2S]-[ferredoxin] + S-adenosyl-L-homocysteine</text>
        <dbReference type="Rhea" id="RHEA:43332"/>
        <dbReference type="Rhea" id="RHEA-COMP:10000"/>
        <dbReference type="Rhea" id="RHEA-COMP:10001"/>
        <dbReference type="Rhea" id="RHEA-COMP:10162"/>
        <dbReference type="Rhea" id="RHEA-COMP:10485"/>
        <dbReference type="ChEBI" id="CHEBI:17319"/>
        <dbReference type="ChEBI" id="CHEBI:33737"/>
        <dbReference type="ChEBI" id="CHEBI:33738"/>
        <dbReference type="ChEBI" id="CHEBI:57844"/>
        <dbReference type="ChEBI" id="CHEBI:57856"/>
        <dbReference type="ChEBI" id="CHEBI:59789"/>
        <dbReference type="ChEBI" id="CHEBI:74411"/>
        <dbReference type="ChEBI" id="CHEBI:74497"/>
        <dbReference type="EC" id="2.1.1.192"/>
    </reaction>
</comment>
<dbReference type="GO" id="GO:0002935">
    <property type="term" value="F:tRNA (adenine(37)-C2)-methyltransferase activity"/>
    <property type="evidence" value="ECO:0007669"/>
    <property type="project" value="UniProtKB-UniRule"/>
</dbReference>
<comment type="cofactor">
    <cofactor evidence="14">
        <name>[4Fe-4S] cluster</name>
        <dbReference type="ChEBI" id="CHEBI:49883"/>
    </cofactor>
    <text evidence="14">Binds 1 [4Fe-4S] cluster. The cluster is coordinated with 3 cysteines and an exchangeable S-adenosyl-L-methionine.</text>
</comment>
<keyword evidence="17" id="KW-1185">Reference proteome</keyword>
<dbReference type="GO" id="GO:0070040">
    <property type="term" value="F:rRNA (adenine(2503)-C2-)-methyltransferase activity"/>
    <property type="evidence" value="ECO:0007669"/>
    <property type="project" value="UniProtKB-UniRule"/>
</dbReference>
<dbReference type="InterPro" id="IPR004383">
    <property type="entry name" value="rRNA_lsu_MTrfase_RlmN/Cfr"/>
</dbReference>
<dbReference type="Proteomes" id="UP000256695">
    <property type="component" value="Unassembled WGS sequence"/>
</dbReference>
<evidence type="ECO:0000313" key="16">
    <source>
        <dbReference type="EMBL" id="RDU72655.1"/>
    </source>
</evidence>
<dbReference type="Gene3D" id="3.20.20.70">
    <property type="entry name" value="Aldolase class I"/>
    <property type="match status" value="1"/>
</dbReference>
<dbReference type="GO" id="GO:0000049">
    <property type="term" value="F:tRNA binding"/>
    <property type="evidence" value="ECO:0007669"/>
    <property type="project" value="UniProtKB-UniRule"/>
</dbReference>
<keyword evidence="12 14" id="KW-0411">Iron-sulfur</keyword>
<comment type="caution">
    <text evidence="14">Lacks conserved residue(s) required for the propagation of feature annotation.</text>
</comment>
<dbReference type="SFLD" id="SFLDG01062">
    <property type="entry name" value="methyltransferase_(Class_A)"/>
    <property type="match status" value="1"/>
</dbReference>
<dbReference type="GO" id="GO:0030488">
    <property type="term" value="P:tRNA methylation"/>
    <property type="evidence" value="ECO:0007669"/>
    <property type="project" value="UniProtKB-UniRule"/>
</dbReference>
<dbReference type="InterPro" id="IPR058240">
    <property type="entry name" value="rSAM_sf"/>
</dbReference>
<feature type="binding site" evidence="14">
    <location>
        <position position="126"/>
    </location>
    <ligand>
        <name>[4Fe-4S] cluster</name>
        <dbReference type="ChEBI" id="CHEBI:49883"/>
        <note>4Fe-4S-S-AdoMet</note>
    </ligand>
</feature>
<feature type="active site" description="S-methylcysteine intermediate" evidence="14">
    <location>
        <position position="343"/>
    </location>
</feature>
<dbReference type="GO" id="GO:0051539">
    <property type="term" value="F:4 iron, 4 sulfur cluster binding"/>
    <property type="evidence" value="ECO:0007669"/>
    <property type="project" value="UniProtKB-UniRule"/>
</dbReference>
<evidence type="ECO:0000256" key="5">
    <source>
        <dbReference type="ARBA" id="ARBA00022552"/>
    </source>
</evidence>
<dbReference type="PANTHER" id="PTHR30544:SF5">
    <property type="entry name" value="RADICAL SAM CORE DOMAIN-CONTAINING PROTEIN"/>
    <property type="match status" value="1"/>
</dbReference>
<keyword evidence="6 14" id="KW-0489">Methyltransferase</keyword>
<evidence type="ECO:0000256" key="10">
    <source>
        <dbReference type="ARBA" id="ARBA00022723"/>
    </source>
</evidence>
<evidence type="ECO:0000256" key="4">
    <source>
        <dbReference type="ARBA" id="ARBA00022490"/>
    </source>
</evidence>
<comment type="miscellaneous">
    <text evidence="14">Reaction proceeds by a ping-pong mechanism involving intermediate methylation of a conserved cysteine residue.</text>
</comment>
<dbReference type="InterPro" id="IPR007197">
    <property type="entry name" value="rSAM"/>
</dbReference>
<dbReference type="EMBL" id="NXLX01000017">
    <property type="protein sequence ID" value="RDU72655.1"/>
    <property type="molecule type" value="Genomic_DNA"/>
</dbReference>
<evidence type="ECO:0000259" key="15">
    <source>
        <dbReference type="PROSITE" id="PS51918"/>
    </source>
</evidence>
<evidence type="ECO:0000256" key="2">
    <source>
        <dbReference type="ARBA" id="ARBA00007544"/>
    </source>
</evidence>
<dbReference type="GO" id="GO:0046872">
    <property type="term" value="F:metal ion binding"/>
    <property type="evidence" value="ECO:0007669"/>
    <property type="project" value="UniProtKB-KW"/>
</dbReference>
<feature type="binding site" evidence="14">
    <location>
        <position position="119"/>
    </location>
    <ligand>
        <name>[4Fe-4S] cluster</name>
        <dbReference type="ChEBI" id="CHEBI:49883"/>
        <note>4Fe-4S-S-AdoMet</note>
    </ligand>
</feature>
<keyword evidence="8 14" id="KW-0949">S-adenosyl-L-methionine</keyword>
<dbReference type="Pfam" id="PF04055">
    <property type="entry name" value="Radical_SAM"/>
    <property type="match status" value="1"/>
</dbReference>
<keyword evidence="4 14" id="KW-0963">Cytoplasm</keyword>
<evidence type="ECO:0000256" key="7">
    <source>
        <dbReference type="ARBA" id="ARBA00022679"/>
    </source>
</evidence>
<feature type="binding site" evidence="14">
    <location>
        <position position="201"/>
    </location>
    <ligand>
        <name>S-adenosyl-L-methionine</name>
        <dbReference type="ChEBI" id="CHEBI:59789"/>
    </ligand>
</feature>
<reference evidence="16 17" key="1">
    <citation type="submission" date="2018-04" db="EMBL/GenBank/DDBJ databases">
        <title>Novel Campyloabacter and Helicobacter Species and Strains.</title>
        <authorList>
            <person name="Mannion A.J."/>
            <person name="Shen Z."/>
            <person name="Fox J.G."/>
        </authorList>
    </citation>
    <scope>NUCLEOTIDE SEQUENCE [LARGE SCALE GENOMIC DNA]</scope>
    <source>
        <strain evidence="16 17">MIT 04-9362</strain>
    </source>
</reference>
<dbReference type="InterPro" id="IPR027492">
    <property type="entry name" value="RNA_MTrfase_RlmN"/>
</dbReference>
<evidence type="ECO:0000313" key="17">
    <source>
        <dbReference type="Proteomes" id="UP000256695"/>
    </source>
</evidence>
<dbReference type="AlphaFoldDB" id="A0A3D8J636"/>
<dbReference type="InterPro" id="IPR040072">
    <property type="entry name" value="Methyltransferase_A"/>
</dbReference>
<sequence>MKNIYDYTQSELESFIQPSFRAKQIYHWLYVQYLQDFDLMHNLPKDLKAILKQEYRISHLEIIRVETSSDGTKKYLFKTQDGHSFESVFIKMRDKKLDDNGKVIEGEKYTFCVSSQIGCKVGCAFCFTAKGGFIRDLSAGEIVEQVVWLKKDNNLLPEKRVNIVYMGMGEPLNNLDNVAKAIRILGELNGLSISARRQTISTSGIAPRIKKLGEMNLGVQLAISLHAVDDVLRTRLIPMNKAYNIQSIIDALRDFPVDARKRIMFEYLVIKDLNDDLKSAKTLLKLLDGIKAKVNLILFNPHEGSEFQRPDMEQVKKFADFLVQRGLLATIRESKGIDISAACGQLREKTLRDVSCETDRIG</sequence>
<comment type="function">
    <text evidence="14">Specifically methylates position 2 of adenine 2503 in 23S rRNA and position 2 of adenine 37 in tRNAs.</text>
</comment>
<dbReference type="CDD" id="cd01335">
    <property type="entry name" value="Radical_SAM"/>
    <property type="match status" value="1"/>
</dbReference>
<comment type="catalytic activity">
    <reaction evidence="14">
        <text>adenosine(2503) in 23S rRNA + 2 reduced [2Fe-2S]-[ferredoxin] + 2 S-adenosyl-L-methionine = 2-methyladenosine(2503) in 23S rRNA + 5'-deoxyadenosine + L-methionine + 2 oxidized [2Fe-2S]-[ferredoxin] + S-adenosyl-L-homocysteine</text>
        <dbReference type="Rhea" id="RHEA:42916"/>
        <dbReference type="Rhea" id="RHEA-COMP:10000"/>
        <dbReference type="Rhea" id="RHEA-COMP:10001"/>
        <dbReference type="Rhea" id="RHEA-COMP:10152"/>
        <dbReference type="Rhea" id="RHEA-COMP:10282"/>
        <dbReference type="ChEBI" id="CHEBI:17319"/>
        <dbReference type="ChEBI" id="CHEBI:33737"/>
        <dbReference type="ChEBI" id="CHEBI:33738"/>
        <dbReference type="ChEBI" id="CHEBI:57844"/>
        <dbReference type="ChEBI" id="CHEBI:57856"/>
        <dbReference type="ChEBI" id="CHEBI:59789"/>
        <dbReference type="ChEBI" id="CHEBI:74411"/>
        <dbReference type="ChEBI" id="CHEBI:74497"/>
        <dbReference type="EC" id="2.1.1.192"/>
    </reaction>
</comment>
<dbReference type="SUPFAM" id="SSF102114">
    <property type="entry name" value="Radical SAM enzymes"/>
    <property type="match status" value="1"/>
</dbReference>
<keyword evidence="7 14" id="KW-0808">Transferase</keyword>
<feature type="binding site" evidence="14">
    <location>
        <position position="300"/>
    </location>
    <ligand>
        <name>S-adenosyl-L-methionine</name>
        <dbReference type="ChEBI" id="CHEBI:59789"/>
    </ligand>
</feature>
<name>A0A3D8J636_9HELI</name>
<dbReference type="GO" id="GO:0070475">
    <property type="term" value="P:rRNA base methylation"/>
    <property type="evidence" value="ECO:0007669"/>
    <property type="project" value="UniProtKB-UniRule"/>
</dbReference>
<dbReference type="InterPro" id="IPR013785">
    <property type="entry name" value="Aldolase_TIM"/>
</dbReference>
<evidence type="ECO:0000256" key="1">
    <source>
        <dbReference type="ARBA" id="ARBA00004496"/>
    </source>
</evidence>
<proteinExistence type="inferred from homology"/>
<dbReference type="InterPro" id="IPR006638">
    <property type="entry name" value="Elp3/MiaA/NifB-like_rSAM"/>
</dbReference>
<evidence type="ECO:0000256" key="12">
    <source>
        <dbReference type="ARBA" id="ARBA00023014"/>
    </source>
</evidence>
<evidence type="ECO:0000256" key="3">
    <source>
        <dbReference type="ARBA" id="ARBA00022485"/>
    </source>
</evidence>
<evidence type="ECO:0000256" key="6">
    <source>
        <dbReference type="ARBA" id="ARBA00022603"/>
    </source>
</evidence>
<dbReference type="GO" id="GO:0005737">
    <property type="term" value="C:cytoplasm"/>
    <property type="evidence" value="ECO:0007669"/>
    <property type="project" value="UniProtKB-SubCell"/>
</dbReference>
<dbReference type="GO" id="GO:0019843">
    <property type="term" value="F:rRNA binding"/>
    <property type="evidence" value="ECO:0007669"/>
    <property type="project" value="UniProtKB-UniRule"/>
</dbReference>
<comment type="similarity">
    <text evidence="2 14">Belongs to the radical SAM superfamily. RlmN family.</text>
</comment>
<dbReference type="RefSeq" id="WP_115579413.1">
    <property type="nucleotide sequence ID" value="NZ_NXLX01000017.1"/>
</dbReference>
<dbReference type="SFLD" id="SFLDF00275">
    <property type="entry name" value="adenosine_C2_methyltransferase"/>
    <property type="match status" value="1"/>
</dbReference>
<dbReference type="NCBIfam" id="TIGR00048">
    <property type="entry name" value="rRNA_mod_RlmN"/>
    <property type="match status" value="1"/>
</dbReference>
<keyword evidence="5 14" id="KW-0698">rRNA processing</keyword>
<dbReference type="SMART" id="SM00729">
    <property type="entry name" value="Elp3"/>
    <property type="match status" value="1"/>
</dbReference>
<feature type="binding site" evidence="14">
    <location>
        <begin position="224"/>
        <end position="226"/>
    </location>
    <ligand>
        <name>S-adenosyl-L-methionine</name>
        <dbReference type="ChEBI" id="CHEBI:59789"/>
    </ligand>
</feature>
<keyword evidence="10 14" id="KW-0479">Metal-binding</keyword>
<evidence type="ECO:0000256" key="9">
    <source>
        <dbReference type="ARBA" id="ARBA00022694"/>
    </source>
</evidence>
<dbReference type="PANTHER" id="PTHR30544">
    <property type="entry name" value="23S RRNA METHYLTRANSFERASE"/>
    <property type="match status" value="1"/>
</dbReference>
<accession>A0A3D8J636</accession>
<evidence type="ECO:0000256" key="13">
    <source>
        <dbReference type="ARBA" id="ARBA00023157"/>
    </source>
</evidence>
<comment type="caution">
    <text evidence="16">The sequence shown here is derived from an EMBL/GenBank/DDBJ whole genome shotgun (WGS) entry which is preliminary data.</text>
</comment>
<comment type="subcellular location">
    <subcellularLocation>
        <location evidence="1 14">Cytoplasm</location>
    </subcellularLocation>
</comment>
<feature type="binding site" evidence="14">
    <location>
        <begin position="169"/>
        <end position="170"/>
    </location>
    <ligand>
        <name>S-adenosyl-L-methionine</name>
        <dbReference type="ChEBI" id="CHEBI:59789"/>
    </ligand>
</feature>
<keyword evidence="3 14" id="KW-0004">4Fe-4S</keyword>
<evidence type="ECO:0000256" key="14">
    <source>
        <dbReference type="HAMAP-Rule" id="MF_01849"/>
    </source>
</evidence>
<dbReference type="HAMAP" id="MF_01849">
    <property type="entry name" value="RNA_methyltr_RlmN"/>
    <property type="match status" value="1"/>
</dbReference>
<protein>
    <recommendedName>
        <fullName evidence="14">Probable dual-specificity RNA methyltransferase RlmN</fullName>
        <ecNumber evidence="14">2.1.1.192</ecNumber>
    </recommendedName>
    <alternativeName>
        <fullName evidence="14">23S rRNA (adenine(2503)-C(2))-methyltransferase</fullName>
    </alternativeName>
    <alternativeName>
        <fullName evidence="14">23S rRNA m2A2503 methyltransferase</fullName>
    </alternativeName>
    <alternativeName>
        <fullName evidence="14">Ribosomal RNA large subunit methyltransferase N</fullName>
    </alternativeName>
    <alternativeName>
        <fullName evidence="14">tRNA (adenine(37)-C(2))-methyltransferase</fullName>
    </alternativeName>
    <alternativeName>
        <fullName evidence="14">tRNA m2A37 methyltransferase</fullName>
    </alternativeName>
</protein>
<dbReference type="Pfam" id="PF21016">
    <property type="entry name" value="RlmN_N"/>
    <property type="match status" value="1"/>
</dbReference>
<gene>
    <name evidence="14" type="primary">rlmN</name>
    <name evidence="16" type="ORF">CQA57_06425</name>
</gene>
<dbReference type="InterPro" id="IPR048641">
    <property type="entry name" value="RlmN_N"/>
</dbReference>
<dbReference type="Gene3D" id="1.10.150.530">
    <property type="match status" value="1"/>
</dbReference>
<feature type="domain" description="Radical SAM core" evidence="15">
    <location>
        <begin position="105"/>
        <end position="338"/>
    </location>
</feature>
<keyword evidence="9 14" id="KW-0819">tRNA processing</keyword>
<feature type="binding site" evidence="14">
    <location>
        <position position="123"/>
    </location>
    <ligand>
        <name>[4Fe-4S] cluster</name>
        <dbReference type="ChEBI" id="CHEBI:49883"/>
        <note>4Fe-4S-S-AdoMet</note>
    </ligand>
</feature>